<dbReference type="InterPro" id="IPR006667">
    <property type="entry name" value="SLC41_membr_dom"/>
</dbReference>
<accession>A0AA47NQ19</accession>
<gene>
    <name evidence="12" type="primary">Slc41a1</name>
    <name evidence="12" type="ORF">N1851_031251</name>
</gene>
<dbReference type="PANTHER" id="PTHR16228">
    <property type="entry name" value="DIVALENT CATION TRANSPORTER SOLUTE CARRIER FAMILY 41"/>
    <property type="match status" value="1"/>
</dbReference>
<evidence type="ECO:0000256" key="6">
    <source>
        <dbReference type="ARBA" id="ARBA00022989"/>
    </source>
</evidence>
<comment type="subcellular location">
    <subcellularLocation>
        <location evidence="1 9">Membrane</location>
        <topology evidence="1 9">Multi-pass membrane protein</topology>
    </subcellularLocation>
</comment>
<evidence type="ECO:0000259" key="11">
    <source>
        <dbReference type="Pfam" id="PF01769"/>
    </source>
</evidence>
<feature type="transmembrane region" description="Helical" evidence="9">
    <location>
        <begin position="469"/>
        <end position="499"/>
    </location>
</feature>
<sequence length="791" mass="83663">MLCLDKPHPGDGAVGEGRRTDPQTGPCDGSGGAAAYRAGLTIKRKRDVTGASIKHACRRHLHVCSRGASLGGEVPPAGCRPAARPLNISAEEEPEATWCKVKPSCTVCHRSQTPVHADLPSYLGHNNRGFARSVCQAHPLAVNGEHTGAAAEAPTGTQSRLETGLAPAASSSSSSARAAVERAGPELVHLVTLSPPSRPPPDGLRMVLWSKEQDKQPNIDMSGGAIEMKKDGGGGGGGGGPLSPTFLNSNGLVHPALLSEGDPGARGEAETDRGEYELTEVTSFADRAMADHAEEEELEDDRSELAAIVDCRANAKGQREEDALLENASQSNESDDTGAGQSPEPPPPLKETAFSIGLQVVFPFLLAGFGTVAAGMVLDIVQHWVVFTEVTEVFILVPALLGLKGNLEMTLASRLSTAANIGQMDTSKDMWKMIVGNLALIQVQATVVGFLASIAAVIFGWIPEGKFRLGHAVLLCGSSVATAFIASLLLGLIMIGVILASRKVGINPDNVATPIAASLGDLITLSLLAGISTGLYKELEHNDYASPLVCAVFVAMCPIWVLIARKIPSTREVLYSGWEPVIIAMAISSVGGLILDKTVSNPNFAGMAVFTPVINGVGGNLVAVQASRISTYLHMNGLPLGDPNHTPRKCPTPCTSFFGSSLNSRSARVLFLLVAPGHLVFLYTINSMRGGHTTLTSIFVAFYLGAALLQVLILLYLADWMVHWMWGRGMDPDNFSIPYLTALGDLLGTGFLALCFHVLWLIGDRDTDGLEVGLQASSRGIFTYELYDFEK</sequence>
<dbReference type="SUPFAM" id="SSF161093">
    <property type="entry name" value="MgtE membrane domain-like"/>
    <property type="match status" value="2"/>
</dbReference>
<feature type="region of interest" description="Disordered" evidence="10">
    <location>
        <begin position="318"/>
        <end position="350"/>
    </location>
</feature>
<feature type="region of interest" description="Disordered" evidence="10">
    <location>
        <begin position="258"/>
        <end position="277"/>
    </location>
</feature>
<dbReference type="InterPro" id="IPR045349">
    <property type="entry name" value="SLC41A1-3"/>
</dbReference>
<keyword evidence="6 9" id="KW-1133">Transmembrane helix</keyword>
<feature type="transmembrane region" description="Helical" evidence="9">
    <location>
        <begin position="511"/>
        <end position="532"/>
    </location>
</feature>
<feature type="compositionally biased region" description="Basic and acidic residues" evidence="10">
    <location>
        <begin position="263"/>
        <end position="276"/>
    </location>
</feature>
<evidence type="ECO:0000256" key="10">
    <source>
        <dbReference type="SAM" id="MobiDB-lite"/>
    </source>
</evidence>
<feature type="region of interest" description="Disordered" evidence="10">
    <location>
        <begin position="149"/>
        <end position="181"/>
    </location>
</feature>
<feature type="compositionally biased region" description="Low complexity" evidence="10">
    <location>
        <begin position="166"/>
        <end position="178"/>
    </location>
</feature>
<evidence type="ECO:0000256" key="8">
    <source>
        <dbReference type="ARBA" id="ARBA00023136"/>
    </source>
</evidence>
<dbReference type="AlphaFoldDB" id="A0AA47NQ19"/>
<keyword evidence="7 9" id="KW-0406">Ion transport</keyword>
<reference evidence="12" key="1">
    <citation type="journal article" date="2023" name="Front. Mar. Sci.">
        <title>A new Merluccius polli reference genome to investigate the effects of global change in West African waters.</title>
        <authorList>
            <person name="Mateo J.L."/>
            <person name="Blanco-Fernandez C."/>
            <person name="Garcia-Vazquez E."/>
            <person name="Machado-Schiaffino G."/>
        </authorList>
    </citation>
    <scope>NUCLEOTIDE SEQUENCE</scope>
    <source>
        <strain evidence="12">C29</strain>
        <tissue evidence="12">Fin</tissue>
    </source>
</reference>
<dbReference type="GO" id="GO:0008324">
    <property type="term" value="F:monoatomic cation transmembrane transporter activity"/>
    <property type="evidence" value="ECO:0007669"/>
    <property type="project" value="UniProtKB-UniRule"/>
</dbReference>
<evidence type="ECO:0000313" key="12">
    <source>
        <dbReference type="EMBL" id="KAK0133235.1"/>
    </source>
</evidence>
<name>A0AA47NQ19_MERPO</name>
<feature type="transmembrane region" description="Helical" evidence="9">
    <location>
        <begin position="544"/>
        <end position="563"/>
    </location>
</feature>
<evidence type="ECO:0000256" key="3">
    <source>
        <dbReference type="ARBA" id="ARBA00022448"/>
    </source>
</evidence>
<dbReference type="PANTHER" id="PTHR16228:SF23">
    <property type="entry name" value="SOLUTE CARRIER FAMILY 41 MEMBER 1"/>
    <property type="match status" value="1"/>
</dbReference>
<feature type="region of interest" description="Disordered" evidence="10">
    <location>
        <begin position="1"/>
        <end position="31"/>
    </location>
</feature>
<keyword evidence="3 9" id="KW-0813">Transport</keyword>
<evidence type="ECO:0000256" key="2">
    <source>
        <dbReference type="ARBA" id="ARBA00009749"/>
    </source>
</evidence>
<keyword evidence="8 9" id="KW-0472">Membrane</keyword>
<proteinExistence type="inferred from homology"/>
<dbReference type="Proteomes" id="UP001174136">
    <property type="component" value="Unassembled WGS sequence"/>
</dbReference>
<dbReference type="Pfam" id="PF01769">
    <property type="entry name" value="MgtE"/>
    <property type="match status" value="2"/>
</dbReference>
<feature type="transmembrane region" description="Helical" evidence="9">
    <location>
        <begin position="697"/>
        <end position="717"/>
    </location>
</feature>
<dbReference type="FunFam" id="1.10.357.20:FF:000001">
    <property type="entry name" value="Solute carrier family 41 member 2"/>
    <property type="match status" value="1"/>
</dbReference>
<evidence type="ECO:0000256" key="7">
    <source>
        <dbReference type="ARBA" id="ARBA00023065"/>
    </source>
</evidence>
<comment type="similarity">
    <text evidence="2 9">Belongs to the SLC41A transporter family.</text>
</comment>
<feature type="transmembrane region" description="Helical" evidence="9">
    <location>
        <begin position="356"/>
        <end position="378"/>
    </location>
</feature>
<evidence type="ECO:0000256" key="5">
    <source>
        <dbReference type="ARBA" id="ARBA00022842"/>
    </source>
</evidence>
<dbReference type="GO" id="GO:0030001">
    <property type="term" value="P:metal ion transport"/>
    <property type="evidence" value="ECO:0007669"/>
    <property type="project" value="UniProtKB-UniRule"/>
</dbReference>
<dbReference type="GO" id="GO:0005886">
    <property type="term" value="C:plasma membrane"/>
    <property type="evidence" value="ECO:0007669"/>
    <property type="project" value="TreeGrafter"/>
</dbReference>
<comment type="caution">
    <text evidence="12">The sequence shown here is derived from an EMBL/GenBank/DDBJ whole genome shotgun (WGS) entry which is preliminary data.</text>
</comment>
<dbReference type="Gene3D" id="1.10.357.20">
    <property type="entry name" value="SLC41 divalent cation transporters, integral membrane domain"/>
    <property type="match status" value="2"/>
</dbReference>
<evidence type="ECO:0000256" key="9">
    <source>
        <dbReference type="RuleBase" id="RU369007"/>
    </source>
</evidence>
<dbReference type="GO" id="GO:0022890">
    <property type="term" value="F:inorganic cation transmembrane transporter activity"/>
    <property type="evidence" value="ECO:0007669"/>
    <property type="project" value="UniProtKB-UniRule"/>
</dbReference>
<keyword evidence="13" id="KW-1185">Reference proteome</keyword>
<feature type="domain" description="SLC41A/MgtE integral membrane" evidence="11">
    <location>
        <begin position="397"/>
        <end position="531"/>
    </location>
</feature>
<comment type="function">
    <text evidence="9">Acts as a magnesium transporter.</text>
</comment>
<keyword evidence="4 9" id="KW-0812">Transmembrane</keyword>
<feature type="domain" description="SLC41A/MgtE integral membrane" evidence="11">
    <location>
        <begin position="611"/>
        <end position="754"/>
    </location>
</feature>
<evidence type="ECO:0000256" key="1">
    <source>
        <dbReference type="ARBA" id="ARBA00004141"/>
    </source>
</evidence>
<organism evidence="12 13">
    <name type="scientific">Merluccius polli</name>
    <name type="common">Benguela hake</name>
    <name type="synonym">Merluccius cadenati</name>
    <dbReference type="NCBI Taxonomy" id="89951"/>
    <lineage>
        <taxon>Eukaryota</taxon>
        <taxon>Metazoa</taxon>
        <taxon>Chordata</taxon>
        <taxon>Craniata</taxon>
        <taxon>Vertebrata</taxon>
        <taxon>Euteleostomi</taxon>
        <taxon>Actinopterygii</taxon>
        <taxon>Neopterygii</taxon>
        <taxon>Teleostei</taxon>
        <taxon>Neoteleostei</taxon>
        <taxon>Acanthomorphata</taxon>
        <taxon>Zeiogadaria</taxon>
        <taxon>Gadariae</taxon>
        <taxon>Gadiformes</taxon>
        <taxon>Gadoidei</taxon>
        <taxon>Merlucciidae</taxon>
        <taxon>Merluccius</taxon>
    </lineage>
</organism>
<keyword evidence="5 9" id="KW-0460">Magnesium</keyword>
<feature type="transmembrane region" description="Helical" evidence="9">
    <location>
        <begin position="667"/>
        <end position="685"/>
    </location>
</feature>
<dbReference type="InterPro" id="IPR036739">
    <property type="entry name" value="SLC41_membr_dom_sf"/>
</dbReference>
<dbReference type="EMBL" id="JAOPHQ010006003">
    <property type="protein sequence ID" value="KAK0133235.1"/>
    <property type="molecule type" value="Genomic_DNA"/>
</dbReference>
<feature type="transmembrane region" description="Helical" evidence="9">
    <location>
        <begin position="438"/>
        <end position="463"/>
    </location>
</feature>
<feature type="transmembrane region" description="Helical" evidence="9">
    <location>
        <begin position="737"/>
        <end position="762"/>
    </location>
</feature>
<evidence type="ECO:0000256" key="4">
    <source>
        <dbReference type="ARBA" id="ARBA00022692"/>
    </source>
</evidence>
<evidence type="ECO:0000313" key="13">
    <source>
        <dbReference type="Proteomes" id="UP001174136"/>
    </source>
</evidence>
<protein>
    <recommendedName>
        <fullName evidence="9">Solute carrier family 41 member</fullName>
    </recommendedName>
</protein>
<dbReference type="FunFam" id="1.10.357.20:FF:000002">
    <property type="entry name" value="Solute carrier family 41, member 2"/>
    <property type="match status" value="1"/>
</dbReference>
<feature type="transmembrane region" description="Helical" evidence="9">
    <location>
        <begin position="575"/>
        <end position="595"/>
    </location>
</feature>